<dbReference type="GO" id="GO:0005886">
    <property type="term" value="C:plasma membrane"/>
    <property type="evidence" value="ECO:0007669"/>
    <property type="project" value="UniProtKB-SubCell"/>
</dbReference>
<reference evidence="9" key="1">
    <citation type="journal article" date="2023" name="Int. J. Syst. Evol. Microbiol.">
        <title>Mesoterricola silvestris gen. nov., sp. nov., Mesoterricola sediminis sp. nov., Geothrix oryzae sp. nov., Geothrix edaphica sp. nov., Geothrix rubra sp. nov., and Geothrix limicola sp. nov., six novel members of Acidobacteriota isolated from soils.</title>
        <authorList>
            <person name="Itoh H."/>
            <person name="Sugisawa Y."/>
            <person name="Mise K."/>
            <person name="Xu Z."/>
            <person name="Kuniyasu M."/>
            <person name="Ushijima N."/>
            <person name="Kawano K."/>
            <person name="Kobayashi E."/>
            <person name="Shiratori Y."/>
            <person name="Masuda Y."/>
            <person name="Senoo K."/>
        </authorList>
    </citation>
    <scope>NUCLEOTIDE SEQUENCE</scope>
    <source>
        <strain evidence="9">W786</strain>
    </source>
</reference>
<dbReference type="RefSeq" id="WP_243329162.1">
    <property type="nucleotide sequence ID" value="NZ_AP027081.1"/>
</dbReference>
<name>A0AA48KES3_9BACT</name>
<feature type="transmembrane region" description="Helical" evidence="8">
    <location>
        <begin position="90"/>
        <end position="107"/>
    </location>
</feature>
<evidence type="ECO:0000256" key="2">
    <source>
        <dbReference type="ARBA" id="ARBA00008929"/>
    </source>
</evidence>
<keyword evidence="5 8" id="KW-1133">Transmembrane helix</keyword>
<dbReference type="InterPro" id="IPR005614">
    <property type="entry name" value="NrfD-like"/>
</dbReference>
<feature type="transmembrane region" description="Helical" evidence="8">
    <location>
        <begin position="166"/>
        <end position="192"/>
    </location>
</feature>
<feature type="transmembrane region" description="Helical" evidence="8">
    <location>
        <begin position="281"/>
        <end position="299"/>
    </location>
</feature>
<evidence type="ECO:0000256" key="6">
    <source>
        <dbReference type="ARBA" id="ARBA00023136"/>
    </source>
</evidence>
<feature type="transmembrane region" description="Helical" evidence="8">
    <location>
        <begin position="240"/>
        <end position="261"/>
    </location>
</feature>
<dbReference type="PANTHER" id="PTHR30074">
    <property type="entry name" value="FORMATE DEHYDROGENASE, NITRATE-INDUCIBLE, CYTOCHROME B556 FDN SUBUNIT"/>
    <property type="match status" value="1"/>
</dbReference>
<comment type="similarity">
    <text evidence="2">Belongs to the NrfD family.</text>
</comment>
<dbReference type="KEGG" id="msea:METESE_33080"/>
<keyword evidence="10" id="KW-1185">Reference proteome</keyword>
<protein>
    <submittedName>
        <fullName evidence="9">Formate dehydrogenase</fullName>
    </submittedName>
</protein>
<evidence type="ECO:0000313" key="10">
    <source>
        <dbReference type="Proteomes" id="UP001228113"/>
    </source>
</evidence>
<dbReference type="Gene3D" id="1.20.1630.10">
    <property type="entry name" value="Formate dehydrogenase/DMSO reductase domain"/>
    <property type="match status" value="1"/>
</dbReference>
<sequence length="397" mass="43579">MDTPVRNDRFRAGFWTVLCALFTLAFLVIAVLRFTKGLGAVTNLSDRFPWGLWIGFDLLCGVGLAAGAFTVTACVHLFNLKAYEPIVRPTILTGFLGYVFVIVALLLDLGQPWNIWHAIIYWNHHSVMFEVAWCVMLYTTVLSIEFSPVVLERFGFHKVAHMIHKFITPLVIVGVCLSTLHQSSLGSVYLIVPSKLHPIWYTPMLPLLFFTSAVGAGLGMVVIESYLSGRAFGRHLEMDLLAPLGRVMVAVLSIYGLMRIQTIAHNGAFRDIIGLTYEGKMFILEFAIGVLAPVILLAIDKVRNNPTGLVTGAFLAVMGFVVNRLNVSVTGMERSAGIHYIPSAMEITVSIALVGIGMAIFALACRYLPIFPDAKGAKRSRRPASPSPDLVPAEEGR</sequence>
<dbReference type="GO" id="GO:0009061">
    <property type="term" value="P:anaerobic respiration"/>
    <property type="evidence" value="ECO:0007669"/>
    <property type="project" value="TreeGrafter"/>
</dbReference>
<feature type="transmembrane region" description="Helical" evidence="8">
    <location>
        <begin position="52"/>
        <end position="78"/>
    </location>
</feature>
<gene>
    <name evidence="9" type="primary">fdnI</name>
    <name evidence="9" type="ORF">METESE_33080</name>
</gene>
<evidence type="ECO:0000256" key="5">
    <source>
        <dbReference type="ARBA" id="ARBA00022989"/>
    </source>
</evidence>
<dbReference type="InterPro" id="IPR051817">
    <property type="entry name" value="FDH_cytochrome_b556_subunit"/>
</dbReference>
<evidence type="ECO:0000313" key="9">
    <source>
        <dbReference type="EMBL" id="BDU78350.1"/>
    </source>
</evidence>
<evidence type="ECO:0000256" key="7">
    <source>
        <dbReference type="SAM" id="MobiDB-lite"/>
    </source>
</evidence>
<keyword evidence="4 8" id="KW-0812">Transmembrane</keyword>
<dbReference type="EMBL" id="AP027081">
    <property type="protein sequence ID" value="BDU78350.1"/>
    <property type="molecule type" value="Genomic_DNA"/>
</dbReference>
<proteinExistence type="inferred from homology"/>
<feature type="transmembrane region" description="Helical" evidence="8">
    <location>
        <begin position="347"/>
        <end position="369"/>
    </location>
</feature>
<dbReference type="AlphaFoldDB" id="A0AA48KES3"/>
<accession>A0AA48KES3</accession>
<dbReference type="Proteomes" id="UP001228113">
    <property type="component" value="Chromosome"/>
</dbReference>
<comment type="subcellular location">
    <subcellularLocation>
        <location evidence="1">Cell membrane</location>
        <topology evidence="1">Multi-pass membrane protein</topology>
    </subcellularLocation>
</comment>
<feature type="transmembrane region" description="Helical" evidence="8">
    <location>
        <begin position="204"/>
        <end position="228"/>
    </location>
</feature>
<feature type="transmembrane region" description="Helical" evidence="8">
    <location>
        <begin position="306"/>
        <end position="327"/>
    </location>
</feature>
<feature type="transmembrane region" description="Helical" evidence="8">
    <location>
        <begin position="12"/>
        <end position="32"/>
    </location>
</feature>
<organism evidence="9 10">
    <name type="scientific">Mesoterricola sediminis</name>
    <dbReference type="NCBI Taxonomy" id="2927980"/>
    <lineage>
        <taxon>Bacteria</taxon>
        <taxon>Pseudomonadati</taxon>
        <taxon>Acidobacteriota</taxon>
        <taxon>Holophagae</taxon>
        <taxon>Holophagales</taxon>
        <taxon>Holophagaceae</taxon>
        <taxon>Mesoterricola</taxon>
    </lineage>
</organism>
<evidence type="ECO:0000256" key="3">
    <source>
        <dbReference type="ARBA" id="ARBA00022475"/>
    </source>
</evidence>
<evidence type="ECO:0000256" key="4">
    <source>
        <dbReference type="ARBA" id="ARBA00022692"/>
    </source>
</evidence>
<feature type="transmembrane region" description="Helical" evidence="8">
    <location>
        <begin position="127"/>
        <end position="146"/>
    </location>
</feature>
<dbReference type="PANTHER" id="PTHR30074:SF4">
    <property type="entry name" value="NI_FE-HYDROGENASE 2 B-TYPE CYTOCHROME SUBUNIT-RELATED"/>
    <property type="match status" value="1"/>
</dbReference>
<keyword evidence="3" id="KW-1003">Cell membrane</keyword>
<keyword evidence="6 8" id="KW-0472">Membrane</keyword>
<feature type="region of interest" description="Disordered" evidence="7">
    <location>
        <begin position="376"/>
        <end position="397"/>
    </location>
</feature>
<evidence type="ECO:0000256" key="1">
    <source>
        <dbReference type="ARBA" id="ARBA00004651"/>
    </source>
</evidence>
<dbReference type="Pfam" id="PF03916">
    <property type="entry name" value="NrfD"/>
    <property type="match status" value="1"/>
</dbReference>
<evidence type="ECO:0000256" key="8">
    <source>
        <dbReference type="SAM" id="Phobius"/>
    </source>
</evidence>